<evidence type="ECO:0000313" key="1">
    <source>
        <dbReference type="EMBL" id="CQR53399.1"/>
    </source>
</evidence>
<dbReference type="HOGENOM" id="CLU_1853243_0_0_9"/>
<protein>
    <submittedName>
        <fullName evidence="1">Uncharacterized protein</fullName>
    </submittedName>
</protein>
<organism evidence="1 2">
    <name type="scientific">Paenibacillus riograndensis SBR5</name>
    <dbReference type="NCBI Taxonomy" id="1073571"/>
    <lineage>
        <taxon>Bacteria</taxon>
        <taxon>Bacillati</taxon>
        <taxon>Bacillota</taxon>
        <taxon>Bacilli</taxon>
        <taxon>Bacillales</taxon>
        <taxon>Paenibacillaceae</taxon>
        <taxon>Paenibacillus</taxon>
        <taxon>Paenibacillus sonchi group</taxon>
    </lineage>
</organism>
<accession>A0A0E4H7F0</accession>
<dbReference type="Proteomes" id="UP000033163">
    <property type="component" value="Chromosome I"/>
</dbReference>
<name>A0A0E4H7F0_9BACL</name>
<dbReference type="PATRIC" id="fig|1073571.4.peg.1401"/>
<sequence>MYYYLFSFSAVQTGDCPGLYTGELLPGRCELMVHPFSRVIRLAEELLLNKDCQEEDVQHFRQQLRFQELLLLFEHNYSSRQQPSPAQSVENTIQYLQKHYMDSITVKQLAERANVGISAESSTDRFVKSRSDHCRECG</sequence>
<dbReference type="KEGG" id="pri:PRIO_1349"/>
<dbReference type="AlphaFoldDB" id="A0A0E4H7F0"/>
<evidence type="ECO:0000313" key="2">
    <source>
        <dbReference type="Proteomes" id="UP000033163"/>
    </source>
</evidence>
<gene>
    <name evidence="1" type="ORF">PRIO_1349</name>
</gene>
<dbReference type="EMBL" id="LN831776">
    <property type="protein sequence ID" value="CQR53399.1"/>
    <property type="molecule type" value="Genomic_DNA"/>
</dbReference>
<proteinExistence type="predicted"/>
<reference evidence="2" key="1">
    <citation type="submission" date="2015-03" db="EMBL/GenBank/DDBJ databases">
        <authorList>
            <person name="Wibberg D."/>
        </authorList>
    </citation>
    <scope>NUCLEOTIDE SEQUENCE [LARGE SCALE GENOMIC DNA]</scope>
</reference>